<feature type="non-terminal residue" evidence="4">
    <location>
        <position position="151"/>
    </location>
</feature>
<dbReference type="Gene3D" id="3.60.20.10">
    <property type="entry name" value="Glutamine Phosphoribosylpyrophosphate, subunit 1, domain 1"/>
    <property type="match status" value="1"/>
</dbReference>
<evidence type="ECO:0000256" key="1">
    <source>
        <dbReference type="ARBA" id="ARBA00022741"/>
    </source>
</evidence>
<dbReference type="PROSITE" id="PS51278">
    <property type="entry name" value="GATASE_TYPE_2"/>
    <property type="match status" value="1"/>
</dbReference>
<dbReference type="GO" id="GO:0004066">
    <property type="term" value="F:asparagine synthase (glutamine-hydrolyzing) activity"/>
    <property type="evidence" value="ECO:0007669"/>
    <property type="project" value="TreeGrafter"/>
</dbReference>
<dbReference type="PANTHER" id="PTHR11772:SF17">
    <property type="entry name" value="ASPARAGINE SYNTHETASE (EUROFUNG)"/>
    <property type="match status" value="1"/>
</dbReference>
<dbReference type="Proteomes" id="UP000644115">
    <property type="component" value="Unassembled WGS sequence"/>
</dbReference>
<dbReference type="Pfam" id="PF13537">
    <property type="entry name" value="GATase_7"/>
    <property type="match status" value="1"/>
</dbReference>
<feature type="domain" description="Glutamine amidotransferase type-2" evidence="3">
    <location>
        <begin position="2"/>
        <end position="151"/>
    </location>
</feature>
<proteinExistence type="predicted"/>
<dbReference type="InterPro" id="IPR050795">
    <property type="entry name" value="Asn_Synthetase"/>
</dbReference>
<keyword evidence="5" id="KW-1185">Reference proteome</keyword>
<accession>A0A923NAJ6</accession>
<comment type="caution">
    <text evidence="4">The sequence shown here is derived from an EMBL/GenBank/DDBJ whole genome shotgun (WGS) entry which is preliminary data.</text>
</comment>
<evidence type="ECO:0000313" key="4">
    <source>
        <dbReference type="EMBL" id="MBC5998596.1"/>
    </source>
</evidence>
<organism evidence="4 5">
    <name type="scientific">Lentihominibacter faecis</name>
    <dbReference type="NCBI Taxonomy" id="2764712"/>
    <lineage>
        <taxon>Bacteria</taxon>
        <taxon>Bacillati</taxon>
        <taxon>Bacillota</taxon>
        <taxon>Clostridia</taxon>
        <taxon>Peptostreptococcales</taxon>
        <taxon>Anaerovoracaceae</taxon>
        <taxon>Lentihominibacter</taxon>
    </lineage>
</organism>
<evidence type="ECO:0000313" key="5">
    <source>
        <dbReference type="Proteomes" id="UP000644115"/>
    </source>
</evidence>
<dbReference type="SUPFAM" id="SSF56235">
    <property type="entry name" value="N-terminal nucleophile aminohydrolases (Ntn hydrolases)"/>
    <property type="match status" value="1"/>
</dbReference>
<reference evidence="4" key="1">
    <citation type="submission" date="2020-08" db="EMBL/GenBank/DDBJ databases">
        <authorList>
            <person name="Liu C."/>
            <person name="Sun Q."/>
        </authorList>
    </citation>
    <scope>NUCLEOTIDE SEQUENCE</scope>
    <source>
        <strain evidence="4">BX16</strain>
    </source>
</reference>
<keyword evidence="2" id="KW-0067">ATP-binding</keyword>
<dbReference type="GO" id="GO:0006529">
    <property type="term" value="P:asparagine biosynthetic process"/>
    <property type="evidence" value="ECO:0007669"/>
    <property type="project" value="TreeGrafter"/>
</dbReference>
<keyword evidence="1" id="KW-0547">Nucleotide-binding</keyword>
<dbReference type="GO" id="GO:0005524">
    <property type="term" value="F:ATP binding"/>
    <property type="evidence" value="ECO:0007669"/>
    <property type="project" value="UniProtKB-KW"/>
</dbReference>
<dbReference type="GO" id="GO:0005829">
    <property type="term" value="C:cytosol"/>
    <property type="evidence" value="ECO:0007669"/>
    <property type="project" value="TreeGrafter"/>
</dbReference>
<dbReference type="InterPro" id="IPR017932">
    <property type="entry name" value="GATase_2_dom"/>
</dbReference>
<name>A0A923NAJ6_9FIRM</name>
<gene>
    <name evidence="4" type="ORF">H8876_00980</name>
</gene>
<sequence length="151" mass="17010">MCSIMCYVGTLTEKESEAFLPKFTEGFEKTKSRGPDMSEVLQFGSGVCAFHRLAIMDLDETGMQPFCLDGSYSICNGELYGFRKMKRDLEAKGYAFTSDSDCEIVLPLYREYGTKMFALLDAEFAMVIYDAQEDSFIAARDPIGIRPLYLS</sequence>
<dbReference type="PANTHER" id="PTHR11772">
    <property type="entry name" value="ASPARAGINE SYNTHETASE"/>
    <property type="match status" value="1"/>
</dbReference>
<dbReference type="AlphaFoldDB" id="A0A923NAJ6"/>
<dbReference type="EMBL" id="JACRWC010000018">
    <property type="protein sequence ID" value="MBC5998596.1"/>
    <property type="molecule type" value="Genomic_DNA"/>
</dbReference>
<evidence type="ECO:0000259" key="3">
    <source>
        <dbReference type="PROSITE" id="PS51278"/>
    </source>
</evidence>
<protein>
    <submittedName>
        <fullName evidence="4">Asparagine synthetase B</fullName>
    </submittedName>
</protein>
<dbReference type="InterPro" id="IPR029055">
    <property type="entry name" value="Ntn_hydrolases_N"/>
</dbReference>
<evidence type="ECO:0000256" key="2">
    <source>
        <dbReference type="ARBA" id="ARBA00022840"/>
    </source>
</evidence>